<evidence type="ECO:0000313" key="1">
    <source>
        <dbReference type="EMBL" id="MDA7086538.1"/>
    </source>
</evidence>
<dbReference type="Proteomes" id="UP001212042">
    <property type="component" value="Unassembled WGS sequence"/>
</dbReference>
<proteinExistence type="predicted"/>
<dbReference type="RefSeq" id="WP_271347440.1">
    <property type="nucleotide sequence ID" value="NZ_JAQJZJ010000003.1"/>
</dbReference>
<accession>A0ABT4XE88</accession>
<name>A0ABT4XE88_9PSED</name>
<reference evidence="1 2" key="1">
    <citation type="submission" date="2023-01" db="EMBL/GenBank/DDBJ databases">
        <title>Pseudomonas SA3-5T sp. nov., isolated from tidal flat sediment.</title>
        <authorList>
            <person name="Kim H.S."/>
            <person name="Kim J.-S."/>
            <person name="Suh M.K."/>
            <person name="Eom M.K."/>
            <person name="Lee J.-S."/>
        </authorList>
    </citation>
    <scope>NUCLEOTIDE SEQUENCE [LARGE SCALE GENOMIC DNA]</scope>
    <source>
        <strain evidence="1 2">SA3-5</strain>
    </source>
</reference>
<dbReference type="EMBL" id="JAQJZJ010000003">
    <property type="protein sequence ID" value="MDA7086538.1"/>
    <property type="molecule type" value="Genomic_DNA"/>
</dbReference>
<gene>
    <name evidence="1" type="ORF">PH586_09120</name>
</gene>
<protein>
    <submittedName>
        <fullName evidence="1">Uncharacterized protein</fullName>
    </submittedName>
</protein>
<sequence length="72" mass="7607">MPVEILARYATNTYVARAKGHKGTASCTESARAAAAALARKLGLDPALLQEQQNDLVSPNKVMVFSHPGEVA</sequence>
<comment type="caution">
    <text evidence="1">The sequence shown here is derived from an EMBL/GenBank/DDBJ whole genome shotgun (WGS) entry which is preliminary data.</text>
</comment>
<organism evidence="1 2">
    <name type="scientific">Pseudomonas aestuarii</name>
    <dbReference type="NCBI Taxonomy" id="3018340"/>
    <lineage>
        <taxon>Bacteria</taxon>
        <taxon>Pseudomonadati</taxon>
        <taxon>Pseudomonadota</taxon>
        <taxon>Gammaproteobacteria</taxon>
        <taxon>Pseudomonadales</taxon>
        <taxon>Pseudomonadaceae</taxon>
        <taxon>Pseudomonas</taxon>
    </lineage>
</organism>
<evidence type="ECO:0000313" key="2">
    <source>
        <dbReference type="Proteomes" id="UP001212042"/>
    </source>
</evidence>
<keyword evidence="2" id="KW-1185">Reference proteome</keyword>